<keyword evidence="5" id="KW-1185">Reference proteome</keyword>
<feature type="region of interest" description="Disordered" evidence="2">
    <location>
        <begin position="558"/>
        <end position="676"/>
    </location>
</feature>
<evidence type="ECO:0000256" key="2">
    <source>
        <dbReference type="SAM" id="MobiDB-lite"/>
    </source>
</evidence>
<evidence type="ECO:0000313" key="4">
    <source>
        <dbReference type="EMBL" id="PPR06036.1"/>
    </source>
</evidence>
<sequence>MDELQIRITQLEESNRALIAERDKLKKLATLYQEAAFQEKLNTLEITEKYDEKRAGELEQHRVQWEAERMKEVEKMRKEMGHMVQEWEKKRENERKAHEEEKARLEAQHAKEKVEWEKDVEKLRVEMECSAALRLDEECRRWKDASGMQKARWEEERSELQRVIEGERLRRVTLEAQLLQLQKSGRGVQNPDSVTAGSRDASMTTPHAQRTTIREIPTPQPTHSPSPPTQPLQVKQEMQLCAGQPEQLTSNDVSASSTAIIDLSRDSPSPSVKIERTPTPVPEVISIDSDDEELTHHDPPSMPHASTSTSLSAIPTSTSIIAIKKKQAKSEAFILSSARRTQYLKGTSLYPITPSFIPISISRMVLTRLYGSKTMGLHWESSDDKHKLMTPSYEWNPDMPRAPGEPGLLLITYNDVAKKNPWALFYKLEGSKTVRWGYAGEYVCTEVGNVMGEEFAEQSDIVKHTWGTNVCARRAEGAMLHMRARMTLRKHLNRAPTEDEILAEASKIKRTNMPSYNLTAQDVVDSLVSGEEHIKVMSLQCVGYSHDRARQLQAEHEKWEVDEAAKKSRKVKSGSTSKFKSKATRNDEGKSKGKKRAREPSVEVLSSEGEDGGDEGQEVEERASTPKRRKTTRLSTLPVRLSEEASGGKKDDVGRDEVLEADFGDDGDDSDFYLDD</sequence>
<feature type="compositionally biased region" description="Acidic residues" evidence="2">
    <location>
        <begin position="659"/>
        <end position="676"/>
    </location>
</feature>
<dbReference type="InterPro" id="IPR046520">
    <property type="entry name" value="DUF6697"/>
</dbReference>
<gene>
    <name evidence="4" type="ORF">CVT24_004706</name>
</gene>
<evidence type="ECO:0000259" key="3">
    <source>
        <dbReference type="Pfam" id="PF20411"/>
    </source>
</evidence>
<dbReference type="STRING" id="181874.A0A409YSN5"/>
<feature type="region of interest" description="Disordered" evidence="2">
    <location>
        <begin position="183"/>
        <end position="234"/>
    </location>
</feature>
<accession>A0A409YSN5</accession>
<feature type="compositionally biased region" description="Polar residues" evidence="2">
    <location>
        <begin position="190"/>
        <end position="211"/>
    </location>
</feature>
<dbReference type="EMBL" id="NHTK01000717">
    <property type="protein sequence ID" value="PPR06036.1"/>
    <property type="molecule type" value="Genomic_DNA"/>
</dbReference>
<dbReference type="OrthoDB" id="3265858at2759"/>
<dbReference type="Proteomes" id="UP000284842">
    <property type="component" value="Unassembled WGS sequence"/>
</dbReference>
<feature type="compositionally biased region" description="Basic and acidic residues" evidence="2">
    <location>
        <begin position="641"/>
        <end position="658"/>
    </location>
</feature>
<dbReference type="Pfam" id="PF20411">
    <property type="entry name" value="DUF6697"/>
    <property type="match status" value="1"/>
</dbReference>
<dbReference type="AlphaFoldDB" id="A0A409YSN5"/>
<feature type="domain" description="DUF6697" evidence="3">
    <location>
        <begin position="361"/>
        <end position="554"/>
    </location>
</feature>
<reference evidence="4 5" key="1">
    <citation type="journal article" date="2018" name="Evol. Lett.">
        <title>Horizontal gene cluster transfer increased hallucinogenic mushroom diversity.</title>
        <authorList>
            <person name="Reynolds H.T."/>
            <person name="Vijayakumar V."/>
            <person name="Gluck-Thaler E."/>
            <person name="Korotkin H.B."/>
            <person name="Matheny P.B."/>
            <person name="Slot J.C."/>
        </authorList>
    </citation>
    <scope>NUCLEOTIDE SEQUENCE [LARGE SCALE GENOMIC DNA]</scope>
    <source>
        <strain evidence="4 5">2629</strain>
    </source>
</reference>
<feature type="coiled-coil region" evidence="1">
    <location>
        <begin position="70"/>
        <end position="126"/>
    </location>
</feature>
<evidence type="ECO:0000256" key="1">
    <source>
        <dbReference type="SAM" id="Coils"/>
    </source>
</evidence>
<feature type="region of interest" description="Disordered" evidence="2">
    <location>
        <begin position="290"/>
        <end position="311"/>
    </location>
</feature>
<feature type="coiled-coil region" evidence="1">
    <location>
        <begin position="1"/>
        <end position="28"/>
    </location>
</feature>
<keyword evidence="1" id="KW-0175">Coiled coil</keyword>
<proteinExistence type="predicted"/>
<comment type="caution">
    <text evidence="4">The sequence shown here is derived from an EMBL/GenBank/DDBJ whole genome shotgun (WGS) entry which is preliminary data.</text>
</comment>
<organism evidence="4 5">
    <name type="scientific">Panaeolus cyanescens</name>
    <dbReference type="NCBI Taxonomy" id="181874"/>
    <lineage>
        <taxon>Eukaryota</taxon>
        <taxon>Fungi</taxon>
        <taxon>Dikarya</taxon>
        <taxon>Basidiomycota</taxon>
        <taxon>Agaricomycotina</taxon>
        <taxon>Agaricomycetes</taxon>
        <taxon>Agaricomycetidae</taxon>
        <taxon>Agaricales</taxon>
        <taxon>Agaricineae</taxon>
        <taxon>Galeropsidaceae</taxon>
        <taxon>Panaeolus</taxon>
    </lineage>
</organism>
<evidence type="ECO:0000313" key="5">
    <source>
        <dbReference type="Proteomes" id="UP000284842"/>
    </source>
</evidence>
<feature type="compositionally biased region" description="Pro residues" evidence="2">
    <location>
        <begin position="218"/>
        <end position="230"/>
    </location>
</feature>
<feature type="compositionally biased region" description="Acidic residues" evidence="2">
    <location>
        <begin position="608"/>
        <end position="618"/>
    </location>
</feature>
<name>A0A409YSN5_9AGAR</name>
<protein>
    <recommendedName>
        <fullName evidence="3">DUF6697 domain-containing protein</fullName>
    </recommendedName>
</protein>
<dbReference type="InParanoid" id="A0A409YSN5"/>